<dbReference type="Proteomes" id="UP000829817">
    <property type="component" value="Chromosome"/>
</dbReference>
<proteinExistence type="predicted"/>
<feature type="coiled-coil region" evidence="1">
    <location>
        <begin position="21"/>
        <end position="86"/>
    </location>
</feature>
<gene>
    <name evidence="2" type="ORF">LVJ83_11860</name>
</gene>
<keyword evidence="3" id="KW-1185">Reference proteome</keyword>
<evidence type="ECO:0000313" key="2">
    <source>
        <dbReference type="EMBL" id="UOO81603.1"/>
    </source>
</evidence>
<sequence length="111" mass="12132">MNYTDKLIHTTLLEQSAAHIKRATRHQLDNIQAVLQKAKAERDGAEAMLNAITSTTATACNTPQVLREAQQAVATHTERLQALQAMIEAQETFLDGLEAITGHNGSSRHEA</sequence>
<name>A0ABY4DRC9_9NEIS</name>
<protein>
    <submittedName>
        <fullName evidence="2">Uncharacterized protein</fullName>
    </submittedName>
</protein>
<evidence type="ECO:0000313" key="3">
    <source>
        <dbReference type="Proteomes" id="UP000829817"/>
    </source>
</evidence>
<evidence type="ECO:0000256" key="1">
    <source>
        <dbReference type="SAM" id="Coils"/>
    </source>
</evidence>
<dbReference type="EMBL" id="CP091508">
    <property type="protein sequence ID" value="UOO81603.1"/>
    <property type="molecule type" value="Genomic_DNA"/>
</dbReference>
<accession>A0ABY4DRC9</accession>
<organism evidence="2 3">
    <name type="scientific">Uruburuella testudinis</name>
    <dbReference type="NCBI Taxonomy" id="1282863"/>
    <lineage>
        <taxon>Bacteria</taxon>
        <taxon>Pseudomonadati</taxon>
        <taxon>Pseudomonadota</taxon>
        <taxon>Betaproteobacteria</taxon>
        <taxon>Neisseriales</taxon>
        <taxon>Neisseriaceae</taxon>
        <taxon>Uruburuella</taxon>
    </lineage>
</organism>
<reference evidence="2 3" key="1">
    <citation type="journal article" date="2022" name="Res Sq">
        <title>Evolution of multicellular longitudinally dividing oral cavity symbionts (Neisseriaceae).</title>
        <authorList>
            <person name="Nyongesa S."/>
            <person name="Weber P."/>
            <person name="Bernet E."/>
            <person name="Pullido F."/>
            <person name="Nieckarz M."/>
            <person name="Delaby M."/>
            <person name="Nieves C."/>
            <person name="Viehboeck T."/>
            <person name="Krause N."/>
            <person name="Rivera-Millot A."/>
            <person name="Nakamura A."/>
            <person name="Vischer N."/>
            <person name="VanNieuwenhze M."/>
            <person name="Brun Y."/>
            <person name="Cava F."/>
            <person name="Bulgheresi S."/>
            <person name="Veyrier F."/>
        </authorList>
    </citation>
    <scope>NUCLEOTIDE SEQUENCE [LARGE SCALE GENOMIC DNA]</scope>
    <source>
        <strain evidence="2 3">CCUG 63373m</strain>
    </source>
</reference>
<keyword evidence="1" id="KW-0175">Coiled coil</keyword>
<dbReference type="RefSeq" id="WP_244784875.1">
    <property type="nucleotide sequence ID" value="NZ_CP091508.1"/>
</dbReference>